<dbReference type="KEGG" id="ptq:P700755_002115"/>
<dbReference type="STRING" id="313595.P700755_002115"/>
<evidence type="ECO:0000313" key="3">
    <source>
        <dbReference type="Proteomes" id="UP000008514"/>
    </source>
</evidence>
<feature type="transmembrane region" description="Helical" evidence="1">
    <location>
        <begin position="61"/>
        <end position="79"/>
    </location>
</feature>
<dbReference type="HOGENOM" id="CLU_2168932_0_0_10"/>
<keyword evidence="1" id="KW-1133">Transmembrane helix</keyword>
<protein>
    <submittedName>
        <fullName evidence="2">Uncharacterized protein</fullName>
    </submittedName>
</protein>
<name>K4IIJ4_PSYTT</name>
<proteinExistence type="predicted"/>
<organism evidence="2 3">
    <name type="scientific">Psychroflexus torquis (strain ATCC 700755 / CIP 106069 / ACAM 623)</name>
    <dbReference type="NCBI Taxonomy" id="313595"/>
    <lineage>
        <taxon>Bacteria</taxon>
        <taxon>Pseudomonadati</taxon>
        <taxon>Bacteroidota</taxon>
        <taxon>Flavobacteriia</taxon>
        <taxon>Flavobacteriales</taxon>
        <taxon>Flavobacteriaceae</taxon>
        <taxon>Psychroflexus</taxon>
    </lineage>
</organism>
<keyword evidence="3" id="KW-1185">Reference proteome</keyword>
<accession>K4IIJ4</accession>
<feature type="transmembrane region" description="Helical" evidence="1">
    <location>
        <begin position="40"/>
        <end position="56"/>
    </location>
</feature>
<feature type="transmembrane region" description="Helical" evidence="1">
    <location>
        <begin position="16"/>
        <end position="34"/>
    </location>
</feature>
<keyword evidence="1" id="KW-0812">Transmembrane</keyword>
<reference evidence="2" key="1">
    <citation type="submission" date="2006-03" db="EMBL/GenBank/DDBJ databases">
        <authorList>
            <person name="Bowman J."/>
            <person name="Ferriera S."/>
            <person name="Johnson J."/>
            <person name="Kravitz S."/>
            <person name="Halpern A."/>
            <person name="Remington K."/>
            <person name="Beeson K."/>
            <person name="Tran B."/>
            <person name="Rogers Y.-H."/>
            <person name="Friedman R."/>
            <person name="Venter J.C."/>
        </authorList>
    </citation>
    <scope>NUCLEOTIDE SEQUENCE [LARGE SCALE GENOMIC DNA]</scope>
    <source>
        <strain evidence="2">ATCC 700755</strain>
    </source>
</reference>
<dbReference type="AlphaFoldDB" id="K4IIJ4"/>
<evidence type="ECO:0000313" key="2">
    <source>
        <dbReference type="EMBL" id="AFU68906.1"/>
    </source>
</evidence>
<sequence>MFNNSRTKKTSPISKIVKTVSFVSFSLLIIRLGFLGKLDPFTIAILFFVLVCVFAIGKRFLYAVLSIISFVLFIKLFTTSTNEEWSVYTSLFALFLVLAVIYKIIKNLFK</sequence>
<keyword evidence="1" id="KW-0472">Membrane</keyword>
<dbReference type="Proteomes" id="UP000008514">
    <property type="component" value="Chromosome"/>
</dbReference>
<reference evidence="2" key="2">
    <citation type="submission" date="2012-09" db="EMBL/GenBank/DDBJ databases">
        <title>The complete sequence of Psychroflexus torquis an extreme psychrophile from sea-ice that is stimulated by light.</title>
        <authorList>
            <person name="Feng S."/>
            <person name="Powell S.M."/>
            <person name="Bowman J.P."/>
        </authorList>
    </citation>
    <scope>NUCLEOTIDE SEQUENCE [LARGE SCALE GENOMIC DNA]</scope>
    <source>
        <strain evidence="2">ATCC 700755</strain>
    </source>
</reference>
<gene>
    <name evidence="2" type="ordered locus">P700755_002115</name>
</gene>
<evidence type="ECO:0000256" key="1">
    <source>
        <dbReference type="SAM" id="Phobius"/>
    </source>
</evidence>
<dbReference type="EMBL" id="CP003879">
    <property type="protein sequence ID" value="AFU68906.1"/>
    <property type="molecule type" value="Genomic_DNA"/>
</dbReference>
<feature type="transmembrane region" description="Helical" evidence="1">
    <location>
        <begin position="85"/>
        <end position="105"/>
    </location>
</feature>
<dbReference type="RefSeq" id="WP_015024487.1">
    <property type="nucleotide sequence ID" value="NC_018721.1"/>
</dbReference>